<dbReference type="Proteomes" id="UP001234581">
    <property type="component" value="Unassembled WGS sequence"/>
</dbReference>
<dbReference type="AlphaFoldDB" id="A0AAD7V506"/>
<feature type="region of interest" description="Disordered" evidence="1">
    <location>
        <begin position="1"/>
        <end position="94"/>
    </location>
</feature>
<proteinExistence type="predicted"/>
<sequence>MARTLRSNKRKLDDNNGATTTTAAAIPSENGFVSSPPTKKFKDLPPPTRRSTRSRPTTPIRDIKKKEEEKETSAAQPAPPADANAATPHHQQQEKNNTVDIWIGASTNLVGLYYGTVNDKRNWTAVPQLEKYNSSSVEDAYYWAALQAIERCQNESTRVVIYTDCDALCDIPDKVDSNDLCKELHSKINQSDGLIHIQHAASDTSSELRKAHELVKAPMDIEEVVEGSNKEPPSAKEQDQDVENQVRKLDVHAAAVEKDQDEPMRSEHPTPQEDQVTETSQAAPAKSTSSWRPAFNLANIIEILRAPFVRNNNQQQQ</sequence>
<evidence type="ECO:0000256" key="1">
    <source>
        <dbReference type="SAM" id="MobiDB-lite"/>
    </source>
</evidence>
<name>A0AAD7V506_9FUNG</name>
<organism evidence="2 3">
    <name type="scientific">Lichtheimia ornata</name>
    <dbReference type="NCBI Taxonomy" id="688661"/>
    <lineage>
        <taxon>Eukaryota</taxon>
        <taxon>Fungi</taxon>
        <taxon>Fungi incertae sedis</taxon>
        <taxon>Mucoromycota</taxon>
        <taxon>Mucoromycotina</taxon>
        <taxon>Mucoromycetes</taxon>
        <taxon>Mucorales</taxon>
        <taxon>Lichtheimiaceae</taxon>
        <taxon>Lichtheimia</taxon>
    </lineage>
</organism>
<dbReference type="RefSeq" id="XP_058344391.1">
    <property type="nucleotide sequence ID" value="XM_058484892.1"/>
</dbReference>
<dbReference type="GeneID" id="83212256"/>
<feature type="compositionally biased region" description="Basic and acidic residues" evidence="1">
    <location>
        <begin position="61"/>
        <end position="72"/>
    </location>
</feature>
<comment type="caution">
    <text evidence="2">The sequence shown here is derived from an EMBL/GenBank/DDBJ whole genome shotgun (WGS) entry which is preliminary data.</text>
</comment>
<evidence type="ECO:0000313" key="2">
    <source>
        <dbReference type="EMBL" id="KAJ8659478.1"/>
    </source>
</evidence>
<feature type="compositionally biased region" description="Basic and acidic residues" evidence="1">
    <location>
        <begin position="233"/>
        <end position="271"/>
    </location>
</feature>
<feature type="compositionally biased region" description="Polar residues" evidence="1">
    <location>
        <begin position="272"/>
        <end position="291"/>
    </location>
</feature>
<gene>
    <name evidence="2" type="ORF">O0I10_004843</name>
</gene>
<dbReference type="EMBL" id="JARTCD010000018">
    <property type="protein sequence ID" value="KAJ8659478.1"/>
    <property type="molecule type" value="Genomic_DNA"/>
</dbReference>
<evidence type="ECO:0000313" key="3">
    <source>
        <dbReference type="Proteomes" id="UP001234581"/>
    </source>
</evidence>
<protein>
    <submittedName>
        <fullName evidence="2">Uncharacterized protein</fullName>
    </submittedName>
</protein>
<keyword evidence="3" id="KW-1185">Reference proteome</keyword>
<reference evidence="2 3" key="1">
    <citation type="submission" date="2023-03" db="EMBL/GenBank/DDBJ databases">
        <title>Genome sequence of Lichtheimia ornata CBS 291.66.</title>
        <authorList>
            <person name="Mohabir J.T."/>
            <person name="Shea T.P."/>
            <person name="Kurbessoian T."/>
            <person name="Berby B."/>
            <person name="Fontaine J."/>
            <person name="Livny J."/>
            <person name="Gnirke A."/>
            <person name="Stajich J.E."/>
            <person name="Cuomo C.A."/>
        </authorList>
    </citation>
    <scope>NUCLEOTIDE SEQUENCE [LARGE SCALE GENOMIC DNA]</scope>
    <source>
        <strain evidence="2">CBS 291.66</strain>
    </source>
</reference>
<accession>A0AAD7V506</accession>
<feature type="region of interest" description="Disordered" evidence="1">
    <location>
        <begin position="219"/>
        <end position="292"/>
    </location>
</feature>